<sequence>MIEHCLVCFSEMMPQMGWTTLFSKEESSYMCTECYAKFEKIEGETCKSCGRPLVEIEPQFKAGNRCLDCIRWEEDHEWAGTLERNHSLVHYNDFAKEVIARFKYRGDYLLSYLFVPLIKKKLQLISFDAIVPIPLSEDRLYERGFNQSEAIILACGYQPNNLLTRIHSEKQSKKSRSERIHLSQVFQTKINIPNKKILLIDDIYTTGSTLRHAAKVLKEAGAQSITSLTIARG</sequence>
<accession>A0A0Q3TFZ1</accession>
<comment type="similarity">
    <text evidence="1">Belongs to the ComF/GntX family.</text>
</comment>
<feature type="domain" description="Phosphoribosyltransferase" evidence="2">
    <location>
        <begin position="183"/>
        <end position="231"/>
    </location>
</feature>
<dbReference type="Proteomes" id="UP000050996">
    <property type="component" value="Unassembled WGS sequence"/>
</dbReference>
<dbReference type="CDD" id="cd06223">
    <property type="entry name" value="PRTases_typeI"/>
    <property type="match status" value="1"/>
</dbReference>
<dbReference type="GO" id="GO:0016757">
    <property type="term" value="F:glycosyltransferase activity"/>
    <property type="evidence" value="ECO:0007669"/>
    <property type="project" value="UniProtKB-KW"/>
</dbReference>
<dbReference type="Gene3D" id="3.40.50.2020">
    <property type="match status" value="1"/>
</dbReference>
<dbReference type="Pfam" id="PF00156">
    <property type="entry name" value="Pribosyltran"/>
    <property type="match status" value="1"/>
</dbReference>
<keyword evidence="4" id="KW-1185">Reference proteome</keyword>
<protein>
    <submittedName>
        <fullName evidence="3">Phosphoribosyltransferase</fullName>
    </submittedName>
</protein>
<evidence type="ECO:0000256" key="1">
    <source>
        <dbReference type="ARBA" id="ARBA00008007"/>
    </source>
</evidence>
<evidence type="ECO:0000259" key="2">
    <source>
        <dbReference type="Pfam" id="PF00156"/>
    </source>
</evidence>
<keyword evidence="3" id="KW-0808">Transferase</keyword>
<dbReference type="AlphaFoldDB" id="A0A0Q3TFZ1"/>
<name>A0A0Q3TFZ1_9BACI</name>
<dbReference type="EMBL" id="LJIX01000006">
    <property type="protein sequence ID" value="KQL22061.1"/>
    <property type="molecule type" value="Genomic_DNA"/>
</dbReference>
<reference evidence="3 4" key="1">
    <citation type="submission" date="2015-09" db="EMBL/GenBank/DDBJ databases">
        <title>Genome sequencing project for genomic taxonomy and phylogenomics of Bacillus-like bacteria.</title>
        <authorList>
            <person name="Liu B."/>
            <person name="Wang J."/>
            <person name="Zhu Y."/>
            <person name="Liu G."/>
            <person name="Chen Q."/>
            <person name="Chen Z."/>
            <person name="Lan J."/>
            <person name="Che J."/>
            <person name="Ge C."/>
            <person name="Shi H."/>
            <person name="Pan Z."/>
            <person name="Liu X."/>
        </authorList>
    </citation>
    <scope>NUCLEOTIDE SEQUENCE [LARGE SCALE GENOMIC DNA]</scope>
    <source>
        <strain evidence="3 4">FJAT-18043</strain>
    </source>
</reference>
<keyword evidence="3" id="KW-0328">Glycosyltransferase</keyword>
<dbReference type="InterPro" id="IPR000836">
    <property type="entry name" value="PRTase_dom"/>
</dbReference>
<dbReference type="InterPro" id="IPR051910">
    <property type="entry name" value="ComF/GntX_DNA_util-trans"/>
</dbReference>
<proteinExistence type="inferred from homology"/>
<dbReference type="STRING" id="1637975.AN957_24120"/>
<gene>
    <name evidence="3" type="ORF">AN957_24120</name>
</gene>
<dbReference type="InterPro" id="IPR029057">
    <property type="entry name" value="PRTase-like"/>
</dbReference>
<dbReference type="PATRIC" id="fig|1637975.4.peg.4859"/>
<evidence type="ECO:0000313" key="3">
    <source>
        <dbReference type="EMBL" id="KQL22061.1"/>
    </source>
</evidence>
<dbReference type="SUPFAM" id="SSF53271">
    <property type="entry name" value="PRTase-like"/>
    <property type="match status" value="1"/>
</dbReference>
<organism evidence="3 4">
    <name type="scientific">Cytobacillus solani</name>
    <dbReference type="NCBI Taxonomy" id="1637975"/>
    <lineage>
        <taxon>Bacteria</taxon>
        <taxon>Bacillati</taxon>
        <taxon>Bacillota</taxon>
        <taxon>Bacilli</taxon>
        <taxon>Bacillales</taxon>
        <taxon>Bacillaceae</taxon>
        <taxon>Cytobacillus</taxon>
    </lineage>
</organism>
<comment type="caution">
    <text evidence="3">The sequence shown here is derived from an EMBL/GenBank/DDBJ whole genome shotgun (WGS) entry which is preliminary data.</text>
</comment>
<dbReference type="PANTHER" id="PTHR47505">
    <property type="entry name" value="DNA UTILIZATION PROTEIN YHGH"/>
    <property type="match status" value="1"/>
</dbReference>
<evidence type="ECO:0000313" key="4">
    <source>
        <dbReference type="Proteomes" id="UP000050996"/>
    </source>
</evidence>
<dbReference type="PANTHER" id="PTHR47505:SF1">
    <property type="entry name" value="DNA UTILIZATION PROTEIN YHGH"/>
    <property type="match status" value="1"/>
</dbReference>